<dbReference type="RefSeq" id="WP_210680570.1">
    <property type="nucleotide sequence ID" value="NZ_JAGMWN010000001.1"/>
</dbReference>
<gene>
    <name evidence="1" type="ORF">KAJ83_03290</name>
</gene>
<name>A0A8J7V1P1_9PROT</name>
<proteinExistence type="predicted"/>
<comment type="caution">
    <text evidence="1">The sequence shown here is derived from an EMBL/GenBank/DDBJ whole genome shotgun (WGS) entry which is preliminary data.</text>
</comment>
<keyword evidence="2" id="KW-1185">Reference proteome</keyword>
<dbReference type="Proteomes" id="UP000672602">
    <property type="component" value="Unassembled WGS sequence"/>
</dbReference>
<organism evidence="1 2">
    <name type="scientific">Marivibrio halodurans</name>
    <dbReference type="NCBI Taxonomy" id="2039722"/>
    <lineage>
        <taxon>Bacteria</taxon>
        <taxon>Pseudomonadati</taxon>
        <taxon>Pseudomonadota</taxon>
        <taxon>Alphaproteobacteria</taxon>
        <taxon>Rhodospirillales</taxon>
        <taxon>Rhodospirillaceae</taxon>
        <taxon>Marivibrio</taxon>
    </lineage>
</organism>
<reference evidence="1" key="1">
    <citation type="submission" date="2021-04" db="EMBL/GenBank/DDBJ databases">
        <authorList>
            <person name="Zhang D.-C."/>
        </authorList>
    </citation>
    <scope>NUCLEOTIDE SEQUENCE</scope>
    <source>
        <strain evidence="1">CGMCC 1.15697</strain>
    </source>
</reference>
<accession>A0A8J7V1P1</accession>
<protein>
    <submittedName>
        <fullName evidence="1">Uncharacterized protein</fullName>
    </submittedName>
</protein>
<sequence>MSYANESMDRIMTVSAEDVRTGIEAAHTARAEAFRDLAVGLARIFTLKTSLNRHNVARRSATPCAEC</sequence>
<evidence type="ECO:0000313" key="2">
    <source>
        <dbReference type="Proteomes" id="UP000672602"/>
    </source>
</evidence>
<evidence type="ECO:0000313" key="1">
    <source>
        <dbReference type="EMBL" id="MBP5856017.1"/>
    </source>
</evidence>
<dbReference type="AlphaFoldDB" id="A0A8J7V1P1"/>
<dbReference type="EMBL" id="JAGMWN010000001">
    <property type="protein sequence ID" value="MBP5856017.1"/>
    <property type="molecule type" value="Genomic_DNA"/>
</dbReference>